<feature type="transmembrane region" description="Helical" evidence="9">
    <location>
        <begin position="148"/>
        <end position="167"/>
    </location>
</feature>
<evidence type="ECO:0000256" key="9">
    <source>
        <dbReference type="SAM" id="Phobius"/>
    </source>
</evidence>
<dbReference type="GO" id="GO:0046983">
    <property type="term" value="F:protein dimerization activity"/>
    <property type="evidence" value="ECO:0007669"/>
    <property type="project" value="InterPro"/>
</dbReference>
<dbReference type="GO" id="GO:0005524">
    <property type="term" value="F:ATP binding"/>
    <property type="evidence" value="ECO:0007669"/>
    <property type="project" value="UniProtKB-KW"/>
</dbReference>
<keyword evidence="9" id="KW-1133">Transmembrane helix</keyword>
<keyword evidence="3" id="KW-0597">Phosphoprotein</keyword>
<dbReference type="Pfam" id="PF07730">
    <property type="entry name" value="HisKA_3"/>
    <property type="match status" value="1"/>
</dbReference>
<evidence type="ECO:0000259" key="10">
    <source>
        <dbReference type="Pfam" id="PF07730"/>
    </source>
</evidence>
<evidence type="ECO:0000256" key="8">
    <source>
        <dbReference type="ARBA" id="ARBA00023012"/>
    </source>
</evidence>
<name>D3QAQ9_STANL</name>
<dbReference type="GO" id="GO:0000155">
    <property type="term" value="F:phosphorelay sensor kinase activity"/>
    <property type="evidence" value="ECO:0007669"/>
    <property type="project" value="InterPro"/>
</dbReference>
<evidence type="ECO:0000313" key="11">
    <source>
        <dbReference type="EMBL" id="ADD44705.1"/>
    </source>
</evidence>
<dbReference type="EMBL" id="CP001778">
    <property type="protein sequence ID" value="ADD44705.1"/>
    <property type="molecule type" value="Genomic_DNA"/>
</dbReference>
<evidence type="ECO:0000256" key="1">
    <source>
        <dbReference type="ARBA" id="ARBA00000085"/>
    </source>
</evidence>
<dbReference type="Gene3D" id="1.20.5.1930">
    <property type="match status" value="1"/>
</dbReference>
<keyword evidence="8" id="KW-0902">Two-component regulatory system</keyword>
<keyword evidence="9" id="KW-0812">Transmembrane</keyword>
<dbReference type="AlphaFoldDB" id="D3QAQ9"/>
<feature type="domain" description="Signal transduction histidine kinase subgroup 3 dimerisation and phosphoacceptor" evidence="10">
    <location>
        <begin position="194"/>
        <end position="265"/>
    </location>
</feature>
<keyword evidence="4" id="KW-0808">Transferase</keyword>
<feature type="transmembrane region" description="Helical" evidence="9">
    <location>
        <begin position="89"/>
        <end position="116"/>
    </location>
</feature>
<dbReference type="InterPro" id="IPR036890">
    <property type="entry name" value="HATPase_C_sf"/>
</dbReference>
<evidence type="ECO:0000256" key="7">
    <source>
        <dbReference type="ARBA" id="ARBA00022840"/>
    </source>
</evidence>
<dbReference type="PANTHER" id="PTHR24421:SF10">
    <property type="entry name" value="NITRATE_NITRITE SENSOR PROTEIN NARQ"/>
    <property type="match status" value="1"/>
</dbReference>
<dbReference type="GO" id="GO:0016020">
    <property type="term" value="C:membrane"/>
    <property type="evidence" value="ECO:0007669"/>
    <property type="project" value="InterPro"/>
</dbReference>
<dbReference type="InterPro" id="IPR050482">
    <property type="entry name" value="Sensor_HK_TwoCompSys"/>
</dbReference>
<evidence type="ECO:0000256" key="2">
    <source>
        <dbReference type="ARBA" id="ARBA00012438"/>
    </source>
</evidence>
<organism evidence="11 12">
    <name type="scientific">Stackebrandtia nassauensis (strain DSM 44728 / CIP 108903 / NRRL B-16338 / NBRC 102104 / LLR-40K-21)</name>
    <dbReference type="NCBI Taxonomy" id="446470"/>
    <lineage>
        <taxon>Bacteria</taxon>
        <taxon>Bacillati</taxon>
        <taxon>Actinomycetota</taxon>
        <taxon>Actinomycetes</taxon>
        <taxon>Glycomycetales</taxon>
        <taxon>Glycomycetaceae</taxon>
        <taxon>Stackebrandtia</taxon>
    </lineage>
</organism>
<keyword evidence="9" id="KW-0472">Membrane</keyword>
<evidence type="ECO:0000256" key="6">
    <source>
        <dbReference type="ARBA" id="ARBA00022777"/>
    </source>
</evidence>
<feature type="transmembrane region" description="Helical" evidence="9">
    <location>
        <begin position="122"/>
        <end position="141"/>
    </location>
</feature>
<keyword evidence="12" id="KW-1185">Reference proteome</keyword>
<evidence type="ECO:0000256" key="5">
    <source>
        <dbReference type="ARBA" id="ARBA00022741"/>
    </source>
</evidence>
<comment type="catalytic activity">
    <reaction evidence="1">
        <text>ATP + protein L-histidine = ADP + protein N-phospho-L-histidine.</text>
        <dbReference type="EC" id="2.7.13.3"/>
    </reaction>
</comment>
<keyword evidence="6 11" id="KW-0418">Kinase</keyword>
<dbReference type="InterPro" id="IPR011712">
    <property type="entry name" value="Sig_transdc_His_kin_sub3_dim/P"/>
</dbReference>
<reference evidence="11 12" key="1">
    <citation type="journal article" date="2009" name="Stand. Genomic Sci.">
        <title>Complete genome sequence of Stackebrandtia nassauensis type strain (LLR-40K-21).</title>
        <authorList>
            <person name="Munk C."/>
            <person name="Lapidus A."/>
            <person name="Copeland A."/>
            <person name="Jando M."/>
            <person name="Mayilraj S."/>
            <person name="Glavina Del Rio T."/>
            <person name="Nolan M."/>
            <person name="Chen F."/>
            <person name="Lucas S."/>
            <person name="Tice H."/>
            <person name="Cheng J.F."/>
            <person name="Han C."/>
            <person name="Detter J.C."/>
            <person name="Bruce D."/>
            <person name="Goodwin L."/>
            <person name="Chain P."/>
            <person name="Pitluck S."/>
            <person name="Goker M."/>
            <person name="Ovchinikova G."/>
            <person name="Pati A."/>
            <person name="Ivanova N."/>
            <person name="Mavromatis K."/>
            <person name="Chen A."/>
            <person name="Palaniappan K."/>
            <person name="Land M."/>
            <person name="Hauser L."/>
            <person name="Chang Y.J."/>
            <person name="Jeffries C.D."/>
            <person name="Bristow J."/>
            <person name="Eisen J.A."/>
            <person name="Markowitz V."/>
            <person name="Hugenholtz P."/>
            <person name="Kyrpides N.C."/>
            <person name="Klenk H.P."/>
        </authorList>
    </citation>
    <scope>NUCLEOTIDE SEQUENCE [LARGE SCALE GENOMIC DNA]</scope>
    <source>
        <strain evidence="12">DSM 44728 / CIP 108903 / NRRL B-16338 / NBRC 102104 / LLR-40K-21</strain>
    </source>
</reference>
<dbReference type="SUPFAM" id="SSF55874">
    <property type="entry name" value="ATPase domain of HSP90 chaperone/DNA topoisomerase II/histidine kinase"/>
    <property type="match status" value="1"/>
</dbReference>
<dbReference type="Gene3D" id="3.30.565.10">
    <property type="entry name" value="Histidine kinase-like ATPase, C-terminal domain"/>
    <property type="match status" value="1"/>
</dbReference>
<gene>
    <name evidence="11" type="ordered locus">Snas_5069</name>
</gene>
<dbReference type="RefSeq" id="WP_013020276.1">
    <property type="nucleotide sequence ID" value="NC_013947.1"/>
</dbReference>
<protein>
    <recommendedName>
        <fullName evidence="2">histidine kinase</fullName>
        <ecNumber evidence="2">2.7.13.3</ecNumber>
    </recommendedName>
</protein>
<feature type="transmembrane region" description="Helical" evidence="9">
    <location>
        <begin position="64"/>
        <end position="82"/>
    </location>
</feature>
<evidence type="ECO:0000256" key="4">
    <source>
        <dbReference type="ARBA" id="ARBA00022679"/>
    </source>
</evidence>
<accession>D3QAQ9</accession>
<feature type="transmembrane region" description="Helical" evidence="9">
    <location>
        <begin position="32"/>
        <end position="52"/>
    </location>
</feature>
<dbReference type="PANTHER" id="PTHR24421">
    <property type="entry name" value="NITRATE/NITRITE SENSOR PROTEIN NARX-RELATED"/>
    <property type="match status" value="1"/>
</dbReference>
<dbReference type="STRING" id="446470.Snas_5069"/>
<dbReference type="OrthoDB" id="227596at2"/>
<evidence type="ECO:0000313" key="12">
    <source>
        <dbReference type="Proteomes" id="UP000000844"/>
    </source>
</evidence>
<dbReference type="HOGENOM" id="CLU_000445_20_1_11"/>
<keyword evidence="7" id="KW-0067">ATP-binding</keyword>
<proteinExistence type="predicted"/>
<dbReference type="Proteomes" id="UP000000844">
    <property type="component" value="Chromosome"/>
</dbReference>
<dbReference type="KEGG" id="sna:Snas_5069"/>
<dbReference type="CDD" id="cd16917">
    <property type="entry name" value="HATPase_UhpB-NarQ-NarX-like"/>
    <property type="match status" value="1"/>
</dbReference>
<sequence length="403" mass="44258">MTKSRELSPRWLLPGELADLDGTRRRRTVRDWLVDLALFAGAVFMGLVELGDPQVHADLSDNDWHMLADVVIGAASCIALWWRRRIPLILVWLMLPAQFAWSASGAVFVAVLTAALHRPWRPVLLAIAAHLVLILPAVIYFDIGGEPIEVMLVAATLFYIVPMLWGMTMRSRRQLVLSVRREQKQQLNGARQAERRRIAREMHDTLAHRLSLLSVHAGALAYRTDTDPQNLTPTEVNAATQVIQDSAQRALSELGEVLTLLRSDDDEDALLDGEGSLPERVQALAAEARDAGQDVRLSIHGEPDALTKLGIRNQRTVYRVVQEGLTNARKHAPGRPVTVRVTATPAEVAVELLNPLPTAPGRGDGFGLGLTGLHERVGLDGGSLTHDSQGGLFRLSARIPWSA</sequence>
<keyword evidence="5" id="KW-0547">Nucleotide-binding</keyword>
<dbReference type="EC" id="2.7.13.3" evidence="2"/>
<dbReference type="eggNOG" id="COG4585">
    <property type="taxonomic scope" value="Bacteria"/>
</dbReference>
<evidence type="ECO:0000256" key="3">
    <source>
        <dbReference type="ARBA" id="ARBA00022553"/>
    </source>
</evidence>